<dbReference type="Proteomes" id="UP000314982">
    <property type="component" value="Unassembled WGS sequence"/>
</dbReference>
<reference evidence="1" key="2">
    <citation type="submission" date="2025-08" db="UniProtKB">
        <authorList>
            <consortium name="Ensembl"/>
        </authorList>
    </citation>
    <scope>IDENTIFICATION</scope>
</reference>
<organism evidence="1 2">
    <name type="scientific">Hucho hucho</name>
    <name type="common">huchen</name>
    <dbReference type="NCBI Taxonomy" id="62062"/>
    <lineage>
        <taxon>Eukaryota</taxon>
        <taxon>Metazoa</taxon>
        <taxon>Chordata</taxon>
        <taxon>Craniata</taxon>
        <taxon>Vertebrata</taxon>
        <taxon>Euteleostomi</taxon>
        <taxon>Actinopterygii</taxon>
        <taxon>Neopterygii</taxon>
        <taxon>Teleostei</taxon>
        <taxon>Protacanthopterygii</taxon>
        <taxon>Salmoniformes</taxon>
        <taxon>Salmonidae</taxon>
        <taxon>Salmoninae</taxon>
        <taxon>Hucho</taxon>
    </lineage>
</organism>
<sequence>MADMERQAQGQKTQDSEVLEAETKHFKDLEFQQLERESHHDEEKETNTQHLLREITDYQLSTVTREGRLVTLKMQADLITQQAQREKDSFLKERTNLQMMLQRVCTHGVCVCVRLCV</sequence>
<keyword evidence="2" id="KW-1185">Reference proteome</keyword>
<dbReference type="Ensembl" id="ENSHHUT00000026878.1">
    <property type="protein sequence ID" value="ENSHHUP00000025858.1"/>
    <property type="gene ID" value="ENSHHUG00000016328.1"/>
</dbReference>
<proteinExistence type="predicted"/>
<dbReference type="AlphaFoldDB" id="A0A4W5LJ19"/>
<dbReference type="InterPro" id="IPR052212">
    <property type="entry name" value="PH-like_domain"/>
</dbReference>
<dbReference type="PANTHER" id="PTHR12156">
    <property type="entry name" value="PLECKSTRIN HOMOLOGY-LIKE DOMAIN, FAMILY B, MEMBER 3"/>
    <property type="match status" value="1"/>
</dbReference>
<dbReference type="GO" id="GO:0045180">
    <property type="term" value="C:basal cortex"/>
    <property type="evidence" value="ECO:0007669"/>
    <property type="project" value="TreeGrafter"/>
</dbReference>
<reference evidence="1" key="3">
    <citation type="submission" date="2025-09" db="UniProtKB">
        <authorList>
            <consortium name="Ensembl"/>
        </authorList>
    </citation>
    <scope>IDENTIFICATION</scope>
</reference>
<dbReference type="PANTHER" id="PTHR12156:SF21">
    <property type="entry name" value="PLECKSTRIN HOMOLOGY-LIKE DOMAIN FAMILY B MEMBER 2"/>
    <property type="match status" value="1"/>
</dbReference>
<name>A0A4W5LJ19_9TELE</name>
<accession>A0A4W5LJ19</accession>
<reference evidence="2" key="1">
    <citation type="submission" date="2018-06" db="EMBL/GenBank/DDBJ databases">
        <title>Genome assembly of Danube salmon.</title>
        <authorList>
            <person name="Macqueen D.J."/>
            <person name="Gundappa M.K."/>
        </authorList>
    </citation>
    <scope>NUCLEOTIDE SEQUENCE [LARGE SCALE GENOMIC DNA]</scope>
</reference>
<evidence type="ECO:0000313" key="2">
    <source>
        <dbReference type="Proteomes" id="UP000314982"/>
    </source>
</evidence>
<evidence type="ECO:0000313" key="1">
    <source>
        <dbReference type="Ensembl" id="ENSHHUP00000025858.1"/>
    </source>
</evidence>
<dbReference type="GO" id="GO:0070507">
    <property type="term" value="P:regulation of microtubule cytoskeleton organization"/>
    <property type="evidence" value="ECO:0007669"/>
    <property type="project" value="TreeGrafter"/>
</dbReference>
<protein>
    <submittedName>
        <fullName evidence="1">Uncharacterized protein</fullName>
    </submittedName>
</protein>
<dbReference type="GeneTree" id="ENSGT00940000156371"/>